<dbReference type="InterPro" id="IPR006059">
    <property type="entry name" value="SBP"/>
</dbReference>
<protein>
    <submittedName>
        <fullName evidence="1">Extracellular solute-binding protein family 1</fullName>
    </submittedName>
</protein>
<dbReference type="PANTHER" id="PTHR43649">
    <property type="entry name" value="ARABINOSE-BINDING PROTEIN-RELATED"/>
    <property type="match status" value="1"/>
</dbReference>
<dbReference type="Proteomes" id="UP000000845">
    <property type="component" value="Chromosome"/>
</dbReference>
<dbReference type="KEGG" id="str:Sterm_4050"/>
<dbReference type="EMBL" id="CP001739">
    <property type="protein sequence ID" value="ACZ10882.1"/>
    <property type="molecule type" value="Genomic_DNA"/>
</dbReference>
<gene>
    <name evidence="1" type="ordered locus">Sterm_4050</name>
</gene>
<keyword evidence="2" id="KW-1185">Reference proteome</keyword>
<dbReference type="HOGENOM" id="CLU_031285_5_0_0"/>
<dbReference type="PANTHER" id="PTHR43649:SF11">
    <property type="entry name" value="ABC TRANSPORTER SUBSTRATE-BINDING PROTEIN YESO-RELATED"/>
    <property type="match status" value="1"/>
</dbReference>
<sequence>MKNKIFWLIMLILILTVSCGEKNNTSGKDGSKEIVLRFLWWGSESRHKATLDAIKLFEEKNPGIKIKAEYGGTDGYFQKLSTQLTGNTAPDIMQVDYIWLFNFSKNGDGFYDINLLKDEFNLANYTKEDLSYTTINGKLNAIPVGMNGRAFFFNKSLYERAGIEIPKTFDELLAADKILKQKIGPDTKSLDIVTSDSGAMFFVEYYVEQKYGKTLINTDNKVGVTKEELADAFRFYKMLADSGAVISAKDRAGAGNYPDDQNPLWINGELGGVLNWNTMIGAYGDMLKKGDTMVAGDFLIGIGDHKSAYLKVNMTLAINKNTKHPKEAAKFLNFLLSDPEAAKILGTVRGIPLNKSAYAELEKEGLTTGPVAEGLTKALNFAGPKKSPYIEDERTRQLGLVITQKLDYNEITPEQAGEQMYTELTKLLEQMTR</sequence>
<dbReference type="RefSeq" id="WP_012863457.1">
    <property type="nucleotide sequence ID" value="NC_013517.1"/>
</dbReference>
<evidence type="ECO:0000313" key="1">
    <source>
        <dbReference type="EMBL" id="ACZ10882.1"/>
    </source>
</evidence>
<dbReference type="AlphaFoldDB" id="D1AGD0"/>
<dbReference type="InterPro" id="IPR050490">
    <property type="entry name" value="Bact_solute-bd_prot1"/>
</dbReference>
<dbReference type="Gene3D" id="3.40.190.10">
    <property type="entry name" value="Periplasmic binding protein-like II"/>
    <property type="match status" value="2"/>
</dbReference>
<accession>D1AGD0</accession>
<dbReference type="SUPFAM" id="SSF53850">
    <property type="entry name" value="Periplasmic binding protein-like II"/>
    <property type="match status" value="1"/>
</dbReference>
<organism evidence="1 2">
    <name type="scientific">Sebaldella termitidis (strain ATCC 33386 / NCTC 11300)</name>
    <dbReference type="NCBI Taxonomy" id="526218"/>
    <lineage>
        <taxon>Bacteria</taxon>
        <taxon>Fusobacteriati</taxon>
        <taxon>Fusobacteriota</taxon>
        <taxon>Fusobacteriia</taxon>
        <taxon>Fusobacteriales</taxon>
        <taxon>Leptotrichiaceae</taxon>
        <taxon>Sebaldella</taxon>
    </lineage>
</organism>
<reference evidence="1 2" key="2">
    <citation type="journal article" date="2010" name="Stand. Genomic Sci.">
        <title>Complete genome sequence of Sebaldella termitidis type strain (NCTC 11300).</title>
        <authorList>
            <person name="Harmon-Smith M."/>
            <person name="Celia L."/>
            <person name="Chertkov O."/>
            <person name="Lapidus A."/>
            <person name="Copeland A."/>
            <person name="Glavina Del Rio T."/>
            <person name="Nolan M."/>
            <person name="Lucas S."/>
            <person name="Tice H."/>
            <person name="Cheng J.F."/>
            <person name="Han C."/>
            <person name="Detter J.C."/>
            <person name="Bruce D."/>
            <person name="Goodwin L."/>
            <person name="Pitluck S."/>
            <person name="Pati A."/>
            <person name="Liolios K."/>
            <person name="Ivanova N."/>
            <person name="Mavromatis K."/>
            <person name="Mikhailova N."/>
            <person name="Chen A."/>
            <person name="Palaniappan K."/>
            <person name="Land M."/>
            <person name="Hauser L."/>
            <person name="Chang Y.J."/>
            <person name="Jeffries C.D."/>
            <person name="Brettin T."/>
            <person name="Goker M."/>
            <person name="Beck B."/>
            <person name="Bristow J."/>
            <person name="Eisen J.A."/>
            <person name="Markowitz V."/>
            <person name="Hugenholtz P."/>
            <person name="Kyrpides N.C."/>
            <person name="Klenk H.P."/>
            <person name="Chen F."/>
        </authorList>
    </citation>
    <scope>NUCLEOTIDE SEQUENCE [LARGE SCALE GENOMIC DNA]</scope>
    <source>
        <strain evidence="2">ATCC 33386 / NCTC 11300</strain>
    </source>
</reference>
<dbReference type="CDD" id="cd13585">
    <property type="entry name" value="PBP2_TMBP_like"/>
    <property type="match status" value="1"/>
</dbReference>
<proteinExistence type="predicted"/>
<evidence type="ECO:0000313" key="2">
    <source>
        <dbReference type="Proteomes" id="UP000000845"/>
    </source>
</evidence>
<dbReference type="PROSITE" id="PS51257">
    <property type="entry name" value="PROKAR_LIPOPROTEIN"/>
    <property type="match status" value="1"/>
</dbReference>
<dbReference type="STRING" id="526218.Sterm_4050"/>
<dbReference type="eggNOG" id="COG1653">
    <property type="taxonomic scope" value="Bacteria"/>
</dbReference>
<reference evidence="2" key="1">
    <citation type="submission" date="2009-09" db="EMBL/GenBank/DDBJ databases">
        <title>The complete chromosome of Sebaldella termitidis ATCC 33386.</title>
        <authorList>
            <consortium name="US DOE Joint Genome Institute (JGI-PGF)"/>
            <person name="Lucas S."/>
            <person name="Copeland A."/>
            <person name="Lapidus A."/>
            <person name="Glavina del Rio T."/>
            <person name="Dalin E."/>
            <person name="Tice H."/>
            <person name="Bruce D."/>
            <person name="Goodwin L."/>
            <person name="Pitluck S."/>
            <person name="Kyrpides N."/>
            <person name="Mavromatis K."/>
            <person name="Ivanova N."/>
            <person name="Mikhailova N."/>
            <person name="Sims D."/>
            <person name="Meincke L."/>
            <person name="Brettin T."/>
            <person name="Detter J.C."/>
            <person name="Han C."/>
            <person name="Larimer F."/>
            <person name="Land M."/>
            <person name="Hauser L."/>
            <person name="Markowitz V."/>
            <person name="Cheng J.F."/>
            <person name="Hugenholtz P."/>
            <person name="Woyke T."/>
            <person name="Wu D."/>
            <person name="Eisen J.A."/>
        </authorList>
    </citation>
    <scope>NUCLEOTIDE SEQUENCE [LARGE SCALE GENOMIC DNA]</scope>
    <source>
        <strain evidence="2">ATCC 33386 / NCTC 11300</strain>
    </source>
</reference>
<name>D1AGD0_SEBTE</name>
<dbReference type="Pfam" id="PF01547">
    <property type="entry name" value="SBP_bac_1"/>
    <property type="match status" value="1"/>
</dbReference>